<dbReference type="Proteomes" id="UP000051952">
    <property type="component" value="Unassembled WGS sequence"/>
</dbReference>
<proteinExistence type="predicted"/>
<accession>A0A0S4IKN1</accession>
<reference evidence="3" key="1">
    <citation type="submission" date="2015-09" db="EMBL/GenBank/DDBJ databases">
        <authorList>
            <consortium name="Pathogen Informatics"/>
        </authorList>
    </citation>
    <scope>NUCLEOTIDE SEQUENCE [LARGE SCALE GENOMIC DNA]</scope>
    <source>
        <strain evidence="3">Lake Konstanz</strain>
    </source>
</reference>
<organism evidence="2 3">
    <name type="scientific">Bodo saltans</name>
    <name type="common">Flagellated protozoan</name>
    <dbReference type="NCBI Taxonomy" id="75058"/>
    <lineage>
        <taxon>Eukaryota</taxon>
        <taxon>Discoba</taxon>
        <taxon>Euglenozoa</taxon>
        <taxon>Kinetoplastea</taxon>
        <taxon>Metakinetoplastina</taxon>
        <taxon>Eubodonida</taxon>
        <taxon>Bodonidae</taxon>
        <taxon>Bodo</taxon>
    </lineage>
</organism>
<sequence>MSFVPITEKTTLGKKVLPASSTQFRKEFLFHNENVDNTVRHAGKRVTGPQKPFRLNDELSSQHRSLFLVDNADISQPRRAPQQVESLEHPKKRSQTSMETKIEYAPLETKINAAAQHFVSGKSNLSAFLGFAGQAPQHRGRGLPERKALPPTECEVPGFHGMGNPFLVIPNERPNQAAAQRNNAVMGKNVPFMGERKNNIWSVYEE</sequence>
<evidence type="ECO:0000256" key="1">
    <source>
        <dbReference type="SAM" id="MobiDB-lite"/>
    </source>
</evidence>
<gene>
    <name evidence="2" type="ORF">BSAL_00460</name>
</gene>
<dbReference type="AlphaFoldDB" id="A0A0S4IKN1"/>
<dbReference type="EMBL" id="CYKH01000241">
    <property type="protein sequence ID" value="CUF11265.1"/>
    <property type="molecule type" value="Genomic_DNA"/>
</dbReference>
<feature type="region of interest" description="Disordered" evidence="1">
    <location>
        <begin position="75"/>
        <end position="98"/>
    </location>
</feature>
<evidence type="ECO:0000313" key="3">
    <source>
        <dbReference type="Proteomes" id="UP000051952"/>
    </source>
</evidence>
<evidence type="ECO:0000313" key="2">
    <source>
        <dbReference type="EMBL" id="CUF11265.1"/>
    </source>
</evidence>
<dbReference type="VEuPathDB" id="TriTrypDB:BSAL_00460"/>
<name>A0A0S4IKN1_BODSA</name>
<protein>
    <submittedName>
        <fullName evidence="2">Uncharacterized protein</fullName>
    </submittedName>
</protein>
<keyword evidence="3" id="KW-1185">Reference proteome</keyword>